<dbReference type="InterPro" id="IPR002036">
    <property type="entry name" value="YbeY"/>
</dbReference>
<organism evidence="10 11">
    <name type="scientific">Effusibacillus consociatus</name>
    <dbReference type="NCBI Taxonomy" id="1117041"/>
    <lineage>
        <taxon>Bacteria</taxon>
        <taxon>Bacillati</taxon>
        <taxon>Bacillota</taxon>
        <taxon>Bacilli</taxon>
        <taxon>Bacillales</taxon>
        <taxon>Alicyclobacillaceae</taxon>
        <taxon>Effusibacillus</taxon>
    </lineage>
</organism>
<dbReference type="SUPFAM" id="SSF55486">
    <property type="entry name" value="Metalloproteases ('zincins'), catalytic domain"/>
    <property type="match status" value="1"/>
</dbReference>
<evidence type="ECO:0000256" key="6">
    <source>
        <dbReference type="ARBA" id="ARBA00022759"/>
    </source>
</evidence>
<dbReference type="Proteomes" id="UP001596002">
    <property type="component" value="Unassembled WGS sequence"/>
</dbReference>
<dbReference type="EC" id="3.1.-.-" evidence="9"/>
<keyword evidence="11" id="KW-1185">Reference proteome</keyword>
<comment type="function">
    <text evidence="9">Single strand-specific metallo-endoribonuclease involved in late-stage 70S ribosome quality control and in maturation of the 3' terminus of the 16S rRNA.</text>
</comment>
<evidence type="ECO:0000256" key="3">
    <source>
        <dbReference type="ARBA" id="ARBA00022552"/>
    </source>
</evidence>
<sequence>METQDTQVIVEVLNELNIEFSFDVEDLLAKAVQAAAGYEQIDAGEVVVSLVDDETIQELNRTYRNKDVPTDVLSFALQESYDEEPDIVFEEEDGEDVEPLGDIVISVPTAIRQAEEYGHSIERELAFLAVHGFLHLIGYDHMTEEDEKDMFGRQDAILANIGLTRG</sequence>
<keyword evidence="4 9" id="KW-0540">Nuclease</keyword>
<feature type="binding site" evidence="9">
    <location>
        <position position="131"/>
    </location>
    <ligand>
        <name>Zn(2+)</name>
        <dbReference type="ChEBI" id="CHEBI:29105"/>
        <note>catalytic</note>
    </ligand>
</feature>
<dbReference type="InterPro" id="IPR023091">
    <property type="entry name" value="MetalPrtase_cat_dom_sf_prd"/>
</dbReference>
<evidence type="ECO:0000256" key="1">
    <source>
        <dbReference type="ARBA" id="ARBA00010875"/>
    </source>
</evidence>
<evidence type="ECO:0000256" key="8">
    <source>
        <dbReference type="ARBA" id="ARBA00022833"/>
    </source>
</evidence>
<comment type="caution">
    <text evidence="10">The sequence shown here is derived from an EMBL/GenBank/DDBJ whole genome shotgun (WGS) entry which is preliminary data.</text>
</comment>
<evidence type="ECO:0000256" key="4">
    <source>
        <dbReference type="ARBA" id="ARBA00022722"/>
    </source>
</evidence>
<evidence type="ECO:0000313" key="10">
    <source>
        <dbReference type="EMBL" id="MFC4767961.1"/>
    </source>
</evidence>
<feature type="binding site" evidence="9">
    <location>
        <position position="141"/>
    </location>
    <ligand>
        <name>Zn(2+)</name>
        <dbReference type="ChEBI" id="CHEBI:29105"/>
        <note>catalytic</note>
    </ligand>
</feature>
<evidence type="ECO:0000256" key="7">
    <source>
        <dbReference type="ARBA" id="ARBA00022801"/>
    </source>
</evidence>
<proteinExistence type="inferred from homology"/>
<dbReference type="RefSeq" id="WP_380025879.1">
    <property type="nucleotide sequence ID" value="NZ_JBHSHC010000093.1"/>
</dbReference>
<keyword evidence="9" id="KW-0963">Cytoplasm</keyword>
<accession>A0ABV9Q1B4</accession>
<gene>
    <name evidence="9 10" type="primary">ybeY</name>
    <name evidence="10" type="ORF">ACFO8Q_11415</name>
</gene>
<evidence type="ECO:0000256" key="9">
    <source>
        <dbReference type="HAMAP-Rule" id="MF_00009"/>
    </source>
</evidence>
<dbReference type="PANTHER" id="PTHR46986">
    <property type="entry name" value="ENDORIBONUCLEASE YBEY, CHLOROPLASTIC"/>
    <property type="match status" value="1"/>
</dbReference>
<dbReference type="EMBL" id="JBHSHC010000093">
    <property type="protein sequence ID" value="MFC4767961.1"/>
    <property type="molecule type" value="Genomic_DNA"/>
</dbReference>
<keyword evidence="3 9" id="KW-0698">rRNA processing</keyword>
<keyword evidence="6 9" id="KW-0255">Endonuclease</keyword>
<dbReference type="Gene3D" id="3.40.390.30">
    <property type="entry name" value="Metalloproteases ('zincins'), catalytic domain"/>
    <property type="match status" value="1"/>
</dbReference>
<keyword evidence="8 9" id="KW-0862">Zinc</keyword>
<keyword evidence="2 9" id="KW-0690">Ribosome biogenesis</keyword>
<comment type="similarity">
    <text evidence="1 9">Belongs to the endoribonuclease YbeY family.</text>
</comment>
<feature type="binding site" evidence="9">
    <location>
        <position position="135"/>
    </location>
    <ligand>
        <name>Zn(2+)</name>
        <dbReference type="ChEBI" id="CHEBI:29105"/>
        <note>catalytic</note>
    </ligand>
</feature>
<protein>
    <recommendedName>
        <fullName evidence="9">Endoribonuclease YbeY</fullName>
        <ecNumber evidence="9">3.1.-.-</ecNumber>
    </recommendedName>
</protein>
<dbReference type="Pfam" id="PF02130">
    <property type="entry name" value="YbeY"/>
    <property type="match status" value="1"/>
</dbReference>
<comment type="cofactor">
    <cofactor evidence="9">
        <name>Zn(2+)</name>
        <dbReference type="ChEBI" id="CHEBI:29105"/>
    </cofactor>
    <text evidence="9">Binds 1 zinc ion.</text>
</comment>
<keyword evidence="5 9" id="KW-0479">Metal-binding</keyword>
<evidence type="ECO:0000313" key="11">
    <source>
        <dbReference type="Proteomes" id="UP001596002"/>
    </source>
</evidence>
<keyword evidence="7 9" id="KW-0378">Hydrolase</keyword>
<evidence type="ECO:0000256" key="5">
    <source>
        <dbReference type="ARBA" id="ARBA00022723"/>
    </source>
</evidence>
<dbReference type="InterPro" id="IPR020549">
    <property type="entry name" value="YbeY_CS"/>
</dbReference>
<dbReference type="HAMAP" id="MF_00009">
    <property type="entry name" value="Endoribonucl_YbeY"/>
    <property type="match status" value="1"/>
</dbReference>
<comment type="subcellular location">
    <subcellularLocation>
        <location evidence="9">Cytoplasm</location>
    </subcellularLocation>
</comment>
<reference evidence="11" key="1">
    <citation type="journal article" date="2019" name="Int. J. Syst. Evol. Microbiol.">
        <title>The Global Catalogue of Microorganisms (GCM) 10K type strain sequencing project: providing services to taxonomists for standard genome sequencing and annotation.</title>
        <authorList>
            <consortium name="The Broad Institute Genomics Platform"/>
            <consortium name="The Broad Institute Genome Sequencing Center for Infectious Disease"/>
            <person name="Wu L."/>
            <person name="Ma J."/>
        </authorList>
    </citation>
    <scope>NUCLEOTIDE SEQUENCE [LARGE SCALE GENOMIC DNA]</scope>
    <source>
        <strain evidence="11">WYCCWR 12678</strain>
    </source>
</reference>
<dbReference type="PANTHER" id="PTHR46986:SF1">
    <property type="entry name" value="ENDORIBONUCLEASE YBEY, CHLOROPLASTIC"/>
    <property type="match status" value="1"/>
</dbReference>
<name>A0ABV9Q1B4_9BACL</name>
<dbReference type="NCBIfam" id="TIGR00043">
    <property type="entry name" value="rRNA maturation RNase YbeY"/>
    <property type="match status" value="1"/>
</dbReference>
<dbReference type="PROSITE" id="PS01306">
    <property type="entry name" value="UPF0054"/>
    <property type="match status" value="1"/>
</dbReference>
<evidence type="ECO:0000256" key="2">
    <source>
        <dbReference type="ARBA" id="ARBA00022517"/>
    </source>
</evidence>